<dbReference type="Pfam" id="PF02837">
    <property type="entry name" value="Glyco_hydro_2_N"/>
    <property type="match status" value="1"/>
</dbReference>
<comment type="similarity">
    <text evidence="3 12">Belongs to the glycosyl hydrolase 2 family.</text>
</comment>
<evidence type="ECO:0000256" key="6">
    <source>
        <dbReference type="ARBA" id="ARBA00016205"/>
    </source>
</evidence>
<dbReference type="InterPro" id="IPR006104">
    <property type="entry name" value="Glyco_hydro_2_N"/>
</dbReference>
<dbReference type="Pfam" id="PF00703">
    <property type="entry name" value="Glyco_hydro_2"/>
    <property type="match status" value="1"/>
</dbReference>
<evidence type="ECO:0000259" key="16">
    <source>
        <dbReference type="Pfam" id="PF02836"/>
    </source>
</evidence>
<feature type="domain" description="Glycoside hydrolase family 2 immunoglobulin-like beta-sandwich" evidence="15">
    <location>
        <begin position="255"/>
        <end position="367"/>
    </location>
</feature>
<comment type="subunit">
    <text evidence="4 12">Homotetramer.</text>
</comment>
<dbReference type="InterPro" id="IPR008979">
    <property type="entry name" value="Galactose-bd-like_sf"/>
</dbReference>
<dbReference type="InterPro" id="IPR006102">
    <property type="entry name" value="Ig-like_GH2"/>
</dbReference>
<evidence type="ECO:0000256" key="10">
    <source>
        <dbReference type="ARBA" id="ARBA00023228"/>
    </source>
</evidence>
<evidence type="ECO:0000259" key="17">
    <source>
        <dbReference type="Pfam" id="PF02837"/>
    </source>
</evidence>
<reference evidence="18" key="2">
    <citation type="submission" date="2014-07" db="EMBL/GenBank/DDBJ databases">
        <authorList>
            <person name="Hull J."/>
        </authorList>
    </citation>
    <scope>NUCLEOTIDE SEQUENCE</scope>
</reference>
<dbReference type="InterPro" id="IPR036156">
    <property type="entry name" value="Beta-gal/glucu_dom_sf"/>
</dbReference>
<evidence type="ECO:0000256" key="9">
    <source>
        <dbReference type="ARBA" id="ARBA00023180"/>
    </source>
</evidence>
<evidence type="ECO:0000256" key="3">
    <source>
        <dbReference type="ARBA" id="ARBA00007401"/>
    </source>
</evidence>
<dbReference type="SUPFAM" id="SSF49785">
    <property type="entry name" value="Galactose-binding domain-like"/>
    <property type="match status" value="1"/>
</dbReference>
<accession>A0A0A9XSU5</accession>
<comment type="function">
    <text evidence="1 12">Plays an important role in the degradation of dermatan and keratan sulfates.</text>
</comment>
<sequence length="695" mass="79911">RRWRLSAQVDRMQLSGRASTPPRDSPTAAASRRHIVNHTKRKMGLLNPLTGWLILLSYVVGSLAILYPRESEKRTLKTLDGIWQFRAANSTSEGMEYKWYKKELSKTGATIPMPVPSSYNDITQEKSLREHVGPVWYERHFFVHDSWRQNAQRVWLRFGSVHYAARVWLNGEEVMHHEIGHLPFEADVTSALHFGQENRITVEVDNTLTLTTVPQGMVDEIHTLDGVKKVQRYSFDFFNYAGIHRPVILYTTPAVYIDDITTYTDVVGDKGVVYFNVTYKGLPEPHNDVNCRITILDAQSKPVGKAVKDDTTGAGFIGKIEIPEAQLWWPYLMDPNPGYLYTLEARITTNQWGLNIEDVYRLPFGIRMITWSNTSLLINNVPVYLRGFGRHEDSDIRGKGLDLALVAKDYNLLKWIGANSYRTSHYPYAEEIMDFADREGIMIIDECPSVNTEKYSAALLAKHMSSLTQLIQRDKNRPSVIMWSVANEPRTQYQESADYFRSVVKHTKTLDTSRPVTAALNKWYSVDQAGQFMDIIGFNRYNAWYTEPGKLEVIQLNLEAEAEQWHQIHNKPVMLLEYGADTMPGLHLDPSYIWSEEYQADLLSEHFKAFDSLRNKSFFIGEMIWNFADFKTDQTTTRVGGNKKGIFTRERQPKSAAFHVRKRYFHLAREVDGYPLPANLERYTAPAAAPQKNEL</sequence>
<dbReference type="NCBIfam" id="NF007538">
    <property type="entry name" value="PRK10150.1"/>
    <property type="match status" value="1"/>
</dbReference>
<dbReference type="FunFam" id="3.20.20.80:FF:000029">
    <property type="entry name" value="Beta-glucuronidase"/>
    <property type="match status" value="1"/>
</dbReference>
<evidence type="ECO:0000259" key="15">
    <source>
        <dbReference type="Pfam" id="PF00703"/>
    </source>
</evidence>
<dbReference type="GO" id="GO:0004566">
    <property type="term" value="F:beta-glucuronidase activity"/>
    <property type="evidence" value="ECO:0007669"/>
    <property type="project" value="UniProtKB-EC"/>
</dbReference>
<dbReference type="FunFam" id="2.60.40.10:FF:000628">
    <property type="entry name" value="Beta-glucuronidase"/>
    <property type="match status" value="1"/>
</dbReference>
<dbReference type="InterPro" id="IPR023232">
    <property type="entry name" value="Glyco_hydro_2_AS"/>
</dbReference>
<evidence type="ECO:0000256" key="14">
    <source>
        <dbReference type="SAM" id="Phobius"/>
    </source>
</evidence>
<evidence type="ECO:0000256" key="8">
    <source>
        <dbReference type="ARBA" id="ARBA00022801"/>
    </source>
</evidence>
<dbReference type="InterPro" id="IPR013783">
    <property type="entry name" value="Ig-like_fold"/>
</dbReference>
<dbReference type="GO" id="GO:0005975">
    <property type="term" value="P:carbohydrate metabolic process"/>
    <property type="evidence" value="ECO:0007669"/>
    <property type="project" value="InterPro"/>
</dbReference>
<comment type="activity regulation">
    <text evidence="12">Inhibited by L-aspartic acid.</text>
</comment>
<dbReference type="GO" id="GO:0005615">
    <property type="term" value="C:extracellular space"/>
    <property type="evidence" value="ECO:0007669"/>
    <property type="project" value="TreeGrafter"/>
</dbReference>
<feature type="transmembrane region" description="Helical" evidence="14">
    <location>
        <begin position="49"/>
        <end position="67"/>
    </location>
</feature>
<dbReference type="AlphaFoldDB" id="A0A0A9XSU5"/>
<keyword evidence="10 12" id="KW-0458">Lysosome</keyword>
<proteinExistence type="inferred from homology"/>
<gene>
    <name evidence="18" type="primary">Gusb</name>
    <name evidence="18" type="ORF">CM83_90258</name>
</gene>
<keyword evidence="9" id="KW-0325">Glycoprotein</keyword>
<dbReference type="InterPro" id="IPR006101">
    <property type="entry name" value="Glyco_hydro_2"/>
</dbReference>
<feature type="non-terminal residue" evidence="18">
    <location>
        <position position="1"/>
    </location>
</feature>
<feature type="domain" description="Glycosyl hydrolases family 2 sugar binding" evidence="17">
    <location>
        <begin position="76"/>
        <end position="253"/>
    </location>
</feature>
<dbReference type="InterPro" id="IPR017853">
    <property type="entry name" value="GH"/>
</dbReference>
<dbReference type="Gene3D" id="2.60.120.260">
    <property type="entry name" value="Galactose-binding domain-like"/>
    <property type="match status" value="1"/>
</dbReference>
<comment type="catalytic activity">
    <reaction evidence="12">
        <text>a beta-D-glucuronoside + H2O = D-glucuronate + an alcohol</text>
        <dbReference type="Rhea" id="RHEA:17633"/>
        <dbReference type="ChEBI" id="CHEBI:15377"/>
        <dbReference type="ChEBI" id="CHEBI:30879"/>
        <dbReference type="ChEBI" id="CHEBI:58720"/>
        <dbReference type="ChEBI" id="CHEBI:83411"/>
        <dbReference type="EC" id="3.2.1.31"/>
    </reaction>
</comment>
<comment type="subcellular location">
    <subcellularLocation>
        <location evidence="2">Lysosome</location>
    </subcellularLocation>
</comment>
<dbReference type="PROSITE" id="PS00608">
    <property type="entry name" value="GLYCOSYL_HYDROL_F2_2"/>
    <property type="match status" value="1"/>
</dbReference>
<evidence type="ECO:0000256" key="5">
    <source>
        <dbReference type="ARBA" id="ARBA00012761"/>
    </source>
</evidence>
<feature type="domain" description="Glycoside hydrolase family 2 catalytic" evidence="16">
    <location>
        <begin position="373"/>
        <end position="666"/>
    </location>
</feature>
<dbReference type="Pfam" id="PF02836">
    <property type="entry name" value="Glyco_hydro_2_C"/>
    <property type="match status" value="1"/>
</dbReference>
<keyword evidence="8 12" id="KW-0378">Hydrolase</keyword>
<name>A0A0A9XSU5_LYGHE</name>
<evidence type="ECO:0000256" key="13">
    <source>
        <dbReference type="SAM" id="MobiDB-lite"/>
    </source>
</evidence>
<dbReference type="GO" id="GO:0019391">
    <property type="term" value="P:glucuronoside catabolic process"/>
    <property type="evidence" value="ECO:0007669"/>
    <property type="project" value="TreeGrafter"/>
</dbReference>
<evidence type="ECO:0000256" key="2">
    <source>
        <dbReference type="ARBA" id="ARBA00004371"/>
    </source>
</evidence>
<dbReference type="PANTHER" id="PTHR10066">
    <property type="entry name" value="BETA-GLUCURONIDASE"/>
    <property type="match status" value="1"/>
</dbReference>
<dbReference type="PRINTS" id="PR00132">
    <property type="entry name" value="GLHYDRLASE2"/>
</dbReference>
<dbReference type="Gene3D" id="3.20.20.80">
    <property type="entry name" value="Glycosidases"/>
    <property type="match status" value="1"/>
</dbReference>
<dbReference type="FunFam" id="2.60.120.260:FF:000027">
    <property type="entry name" value="Beta-glucuronidase"/>
    <property type="match status" value="1"/>
</dbReference>
<dbReference type="PROSITE" id="PS00719">
    <property type="entry name" value="GLYCOSYL_HYDROL_F2_1"/>
    <property type="match status" value="1"/>
</dbReference>
<evidence type="ECO:0000256" key="7">
    <source>
        <dbReference type="ARBA" id="ARBA00022729"/>
    </source>
</evidence>
<dbReference type="InterPro" id="IPR023230">
    <property type="entry name" value="Glyco_hydro_2_CS"/>
</dbReference>
<evidence type="ECO:0000256" key="12">
    <source>
        <dbReference type="RuleBase" id="RU361154"/>
    </source>
</evidence>
<dbReference type="InterPro" id="IPR006103">
    <property type="entry name" value="Glyco_hydro_2_cat"/>
</dbReference>
<keyword evidence="14" id="KW-0812">Transmembrane</keyword>
<keyword evidence="11 12" id="KW-0326">Glycosidase</keyword>
<evidence type="ECO:0000256" key="11">
    <source>
        <dbReference type="ARBA" id="ARBA00023295"/>
    </source>
</evidence>
<dbReference type="SUPFAM" id="SSF49303">
    <property type="entry name" value="beta-Galactosidase/glucuronidase domain"/>
    <property type="match status" value="1"/>
</dbReference>
<dbReference type="GO" id="GO:0005764">
    <property type="term" value="C:lysosome"/>
    <property type="evidence" value="ECO:0007669"/>
    <property type="project" value="UniProtKB-SubCell"/>
</dbReference>
<evidence type="ECO:0000256" key="1">
    <source>
        <dbReference type="ARBA" id="ARBA00003025"/>
    </source>
</evidence>
<dbReference type="EMBL" id="GBHO01020565">
    <property type="protein sequence ID" value="JAG23039.1"/>
    <property type="molecule type" value="Transcribed_RNA"/>
</dbReference>
<dbReference type="EC" id="3.2.1.31" evidence="5 12"/>
<dbReference type="SUPFAM" id="SSF51445">
    <property type="entry name" value="(Trans)glycosidases"/>
    <property type="match status" value="1"/>
</dbReference>
<dbReference type="PANTHER" id="PTHR10066:SF67">
    <property type="entry name" value="BETA-GLUCURONIDASE"/>
    <property type="match status" value="1"/>
</dbReference>
<organism evidence="18">
    <name type="scientific">Lygus hesperus</name>
    <name type="common">Western plant bug</name>
    <dbReference type="NCBI Taxonomy" id="30085"/>
    <lineage>
        <taxon>Eukaryota</taxon>
        <taxon>Metazoa</taxon>
        <taxon>Ecdysozoa</taxon>
        <taxon>Arthropoda</taxon>
        <taxon>Hexapoda</taxon>
        <taxon>Insecta</taxon>
        <taxon>Pterygota</taxon>
        <taxon>Neoptera</taxon>
        <taxon>Paraneoptera</taxon>
        <taxon>Hemiptera</taxon>
        <taxon>Heteroptera</taxon>
        <taxon>Panheteroptera</taxon>
        <taxon>Cimicomorpha</taxon>
        <taxon>Miridae</taxon>
        <taxon>Mirini</taxon>
        <taxon>Lygus</taxon>
    </lineage>
</organism>
<feature type="region of interest" description="Disordered" evidence="13">
    <location>
        <begin position="9"/>
        <end position="31"/>
    </location>
</feature>
<dbReference type="Gene3D" id="2.60.40.10">
    <property type="entry name" value="Immunoglobulins"/>
    <property type="match status" value="1"/>
</dbReference>
<protein>
    <recommendedName>
        <fullName evidence="6 12">Beta-glucuronidase</fullName>
        <ecNumber evidence="5 12">3.2.1.31</ecNumber>
    </recommendedName>
</protein>
<keyword evidence="14" id="KW-0472">Membrane</keyword>
<keyword evidence="14" id="KW-1133">Transmembrane helix</keyword>
<evidence type="ECO:0000256" key="4">
    <source>
        <dbReference type="ARBA" id="ARBA00011881"/>
    </source>
</evidence>
<evidence type="ECO:0000313" key="18">
    <source>
        <dbReference type="EMBL" id="JAG23039.1"/>
    </source>
</evidence>
<dbReference type="GO" id="GO:0030246">
    <property type="term" value="F:carbohydrate binding"/>
    <property type="evidence" value="ECO:0007669"/>
    <property type="project" value="TreeGrafter"/>
</dbReference>
<reference evidence="18" key="1">
    <citation type="journal article" date="2014" name="PLoS ONE">
        <title>Transcriptome-Based Identification of ABC Transporters in the Western Tarnished Plant Bug Lygus hesperus.</title>
        <authorList>
            <person name="Hull J.J."/>
            <person name="Chaney K."/>
            <person name="Geib S.M."/>
            <person name="Fabrick J.A."/>
            <person name="Brent C.S."/>
            <person name="Walsh D."/>
            <person name="Lavine L.C."/>
        </authorList>
    </citation>
    <scope>NUCLEOTIDE SEQUENCE</scope>
</reference>
<keyword evidence="7" id="KW-0732">Signal</keyword>